<proteinExistence type="predicted"/>
<dbReference type="EMBL" id="OW152820">
    <property type="protein sequence ID" value="CAH2075617.1"/>
    <property type="molecule type" value="Genomic_DNA"/>
</dbReference>
<organism evidence="1 2">
    <name type="scientific">Iphiclides podalirius</name>
    <name type="common">scarce swallowtail</name>
    <dbReference type="NCBI Taxonomy" id="110791"/>
    <lineage>
        <taxon>Eukaryota</taxon>
        <taxon>Metazoa</taxon>
        <taxon>Ecdysozoa</taxon>
        <taxon>Arthropoda</taxon>
        <taxon>Hexapoda</taxon>
        <taxon>Insecta</taxon>
        <taxon>Pterygota</taxon>
        <taxon>Neoptera</taxon>
        <taxon>Endopterygota</taxon>
        <taxon>Lepidoptera</taxon>
        <taxon>Glossata</taxon>
        <taxon>Ditrysia</taxon>
        <taxon>Papilionoidea</taxon>
        <taxon>Papilionidae</taxon>
        <taxon>Papilioninae</taxon>
        <taxon>Iphiclides</taxon>
    </lineage>
</organism>
<accession>A0ABN8J4I1</accession>
<keyword evidence="2" id="KW-1185">Reference proteome</keyword>
<evidence type="ECO:0000313" key="1">
    <source>
        <dbReference type="EMBL" id="CAH2075617.1"/>
    </source>
</evidence>
<feature type="non-terminal residue" evidence="1">
    <location>
        <position position="1"/>
    </location>
</feature>
<evidence type="ECO:0000313" key="2">
    <source>
        <dbReference type="Proteomes" id="UP000837857"/>
    </source>
</evidence>
<protein>
    <submittedName>
        <fullName evidence="1">Uncharacterized protein</fullName>
    </submittedName>
</protein>
<gene>
    <name evidence="1" type="ORF">IPOD504_LOCUS16951</name>
</gene>
<reference evidence="1" key="1">
    <citation type="submission" date="2022-03" db="EMBL/GenBank/DDBJ databases">
        <authorList>
            <person name="Martin H S."/>
        </authorList>
    </citation>
    <scope>NUCLEOTIDE SEQUENCE</scope>
</reference>
<dbReference type="Proteomes" id="UP000837857">
    <property type="component" value="Chromosome 8"/>
</dbReference>
<name>A0ABN8J4I1_9NEOP</name>
<sequence>MAAESRSAVTNDYPALAAAVTCRSCPITAPSRRRDLVSLAETVPQLATAIAKLTPPMRIRGCVGKARSSTAERKTAITVVRCNGTSFQFTPRPGEWIVADTARLILPCY</sequence>